<evidence type="ECO:0000256" key="5">
    <source>
        <dbReference type="RuleBase" id="RU003792"/>
    </source>
</evidence>
<dbReference type="EMBL" id="CP070228">
    <property type="protein sequence ID" value="QRV01810.1"/>
    <property type="molecule type" value="Genomic_DNA"/>
</dbReference>
<sequence>MTSTLAQNIRLRLDLGYDGNHFHGWAAQPGLRTVQGELENVLSAIVRQPVVLTVAGRTDAGVHARHQVAHCDIPRESWLALPGRSSRTAAQSLVHRANSMLARSTGGVIVGAPKGFSDVVIHDVVPVSEEFDARFSALWRSYSYRIADGVACWDPQRRDVLWLADELDLEAMNRAVTGLLGEHNFLSYCKPREGASTVRTLHELSFTRVDGVVVGTARADAFCHSQVRTLMGTFIEVGRGRRGEEWPYQRLIEQNRDGQVVIAPPHPLTLERIGYPEPELYGVQAAQARRYRGG</sequence>
<dbReference type="NCBIfam" id="TIGR00071">
    <property type="entry name" value="hisT_truA"/>
    <property type="match status" value="1"/>
</dbReference>
<reference evidence="7 8" key="1">
    <citation type="submission" date="2021-02" db="EMBL/GenBank/DDBJ databases">
        <title>Complete Genome Sequence of Arcanobacterium phocisimile strain DSM 26142T from a harbour seal.</title>
        <authorList>
            <person name="Borowiak M."/>
            <person name="Alssahen M."/>
            <person name="Malorny B."/>
            <person name="Laemmler C."/>
            <person name="Siebert U."/>
            <person name="Ploetz M."/>
            <person name="Abdulmawjood A."/>
        </authorList>
    </citation>
    <scope>NUCLEOTIDE SEQUENCE [LARGE SCALE GENOMIC DNA]</scope>
    <source>
        <strain evidence="7 8">DSM 26142</strain>
    </source>
</reference>
<dbReference type="EC" id="5.4.99.12" evidence="4"/>
<evidence type="ECO:0000313" key="7">
    <source>
        <dbReference type="EMBL" id="QRV01810.1"/>
    </source>
</evidence>
<comment type="caution">
    <text evidence="4">Lacks conserved residue(s) required for the propagation of feature annotation.</text>
</comment>
<evidence type="ECO:0000256" key="3">
    <source>
        <dbReference type="ARBA" id="ARBA00023235"/>
    </source>
</evidence>
<keyword evidence="3 4" id="KW-0413">Isomerase</keyword>
<evidence type="ECO:0000256" key="4">
    <source>
        <dbReference type="HAMAP-Rule" id="MF_00171"/>
    </source>
</evidence>
<comment type="catalytic activity">
    <reaction evidence="4 5">
        <text>uridine(38/39/40) in tRNA = pseudouridine(38/39/40) in tRNA</text>
        <dbReference type="Rhea" id="RHEA:22376"/>
        <dbReference type="Rhea" id="RHEA-COMP:10085"/>
        <dbReference type="Rhea" id="RHEA-COMP:10087"/>
        <dbReference type="ChEBI" id="CHEBI:65314"/>
        <dbReference type="ChEBI" id="CHEBI:65315"/>
        <dbReference type="EC" id="5.4.99.12"/>
    </reaction>
</comment>
<dbReference type="GO" id="GO:0160147">
    <property type="term" value="F:tRNA pseudouridine(38-40) synthase activity"/>
    <property type="evidence" value="ECO:0007669"/>
    <property type="project" value="UniProtKB-EC"/>
</dbReference>
<feature type="binding site" evidence="4">
    <location>
        <position position="142"/>
    </location>
    <ligand>
        <name>substrate</name>
    </ligand>
</feature>
<dbReference type="PIRSF" id="PIRSF001430">
    <property type="entry name" value="tRNA_psdUrid_synth"/>
    <property type="match status" value="1"/>
</dbReference>
<dbReference type="InterPro" id="IPR020094">
    <property type="entry name" value="TruA/RsuA/RluB/E/F_N"/>
</dbReference>
<dbReference type="Pfam" id="PF01416">
    <property type="entry name" value="PseudoU_synth_1"/>
    <property type="match status" value="1"/>
</dbReference>
<name>A0ABX7IG30_9ACTO</name>
<evidence type="ECO:0000259" key="6">
    <source>
        <dbReference type="Pfam" id="PF01416"/>
    </source>
</evidence>
<comment type="subunit">
    <text evidence="4">Homodimer.</text>
</comment>
<dbReference type="SUPFAM" id="SSF55120">
    <property type="entry name" value="Pseudouridine synthase"/>
    <property type="match status" value="1"/>
</dbReference>
<dbReference type="Gene3D" id="3.30.70.660">
    <property type="entry name" value="Pseudouridine synthase I, catalytic domain, C-terminal subdomain"/>
    <property type="match status" value="1"/>
</dbReference>
<keyword evidence="2 4" id="KW-0819">tRNA processing</keyword>
<evidence type="ECO:0000256" key="2">
    <source>
        <dbReference type="ARBA" id="ARBA00022694"/>
    </source>
</evidence>
<organism evidence="7 8">
    <name type="scientific">Arcanobacterium phocisimile</name>
    <dbReference type="NCBI Taxonomy" id="1302235"/>
    <lineage>
        <taxon>Bacteria</taxon>
        <taxon>Bacillati</taxon>
        <taxon>Actinomycetota</taxon>
        <taxon>Actinomycetes</taxon>
        <taxon>Actinomycetales</taxon>
        <taxon>Actinomycetaceae</taxon>
        <taxon>Arcanobacterium</taxon>
    </lineage>
</organism>
<gene>
    <name evidence="4 7" type="primary">truA</name>
    <name evidence="7" type="ORF">JTE88_06875</name>
</gene>
<comment type="function">
    <text evidence="4">Formation of pseudouridine at positions 38, 39 and 40 in the anticodon stem and loop of transfer RNAs.</text>
</comment>
<feature type="domain" description="Pseudouridine synthase I TruA alpha/beta" evidence="6">
    <location>
        <begin position="176"/>
        <end position="276"/>
    </location>
</feature>
<dbReference type="InterPro" id="IPR020103">
    <property type="entry name" value="PsdUridine_synth_cat_dom_sf"/>
</dbReference>
<evidence type="ECO:0000256" key="1">
    <source>
        <dbReference type="ARBA" id="ARBA00009375"/>
    </source>
</evidence>
<protein>
    <recommendedName>
        <fullName evidence="4">tRNA pseudouridine synthase A</fullName>
        <ecNumber evidence="4">5.4.99.12</ecNumber>
    </recommendedName>
    <alternativeName>
        <fullName evidence="4">tRNA pseudouridine(38-40) synthase</fullName>
    </alternativeName>
    <alternativeName>
        <fullName evidence="4">tRNA pseudouridylate synthase I</fullName>
    </alternativeName>
    <alternativeName>
        <fullName evidence="4">tRNA-uridine isomerase I</fullName>
    </alternativeName>
</protein>
<accession>A0ABX7IG30</accession>
<dbReference type="PANTHER" id="PTHR11142">
    <property type="entry name" value="PSEUDOURIDYLATE SYNTHASE"/>
    <property type="match status" value="1"/>
</dbReference>
<comment type="similarity">
    <text evidence="1 4 5">Belongs to the tRNA pseudouridine synthase TruA family.</text>
</comment>
<dbReference type="Proteomes" id="UP000602653">
    <property type="component" value="Chromosome"/>
</dbReference>
<dbReference type="RefSeq" id="WP_204423854.1">
    <property type="nucleotide sequence ID" value="NZ_CP070228.1"/>
</dbReference>
<evidence type="ECO:0000313" key="8">
    <source>
        <dbReference type="Proteomes" id="UP000602653"/>
    </source>
</evidence>
<feature type="active site" description="Nucleophile" evidence="4">
    <location>
        <position position="59"/>
    </location>
</feature>
<dbReference type="Gene3D" id="3.30.70.580">
    <property type="entry name" value="Pseudouridine synthase I, catalytic domain, N-terminal subdomain"/>
    <property type="match status" value="1"/>
</dbReference>
<dbReference type="InterPro" id="IPR020097">
    <property type="entry name" value="PsdUridine_synth_TruA_a/b_dom"/>
</dbReference>
<dbReference type="InterPro" id="IPR001406">
    <property type="entry name" value="PsdUridine_synth_TruA"/>
</dbReference>
<dbReference type="PANTHER" id="PTHR11142:SF0">
    <property type="entry name" value="TRNA PSEUDOURIDINE SYNTHASE-LIKE 1"/>
    <property type="match status" value="1"/>
</dbReference>
<dbReference type="HAMAP" id="MF_00171">
    <property type="entry name" value="TruA"/>
    <property type="match status" value="1"/>
</dbReference>
<dbReference type="InterPro" id="IPR020095">
    <property type="entry name" value="PsdUridine_synth_TruA_C"/>
</dbReference>
<proteinExistence type="inferred from homology"/>
<dbReference type="CDD" id="cd02570">
    <property type="entry name" value="PseudoU_synth_EcTruA"/>
    <property type="match status" value="1"/>
</dbReference>
<keyword evidence="8" id="KW-1185">Reference proteome</keyword>